<dbReference type="Pfam" id="PF22105">
    <property type="entry name" value="DUF6943"/>
    <property type="match status" value="1"/>
</dbReference>
<sequence length="140" mass="16711">MQTIKIKTHSPKNTYQKPHFFILNKGMNSGKPLTEACLNCFVLEFADQAERENYYWLAFGLWQSKFWHLHLVGSVIVFLRINEFKNLFISKASILQKDYEQHLKNVHALKVLKEKEMEFYKSITLIKELRSAVLRRYLQE</sequence>
<evidence type="ECO:0000313" key="2">
    <source>
        <dbReference type="Proteomes" id="UP000199580"/>
    </source>
</evidence>
<organism evidence="1 2">
    <name type="scientific">Flavobacterium noncentrifugens</name>
    <dbReference type="NCBI Taxonomy" id="1128970"/>
    <lineage>
        <taxon>Bacteria</taxon>
        <taxon>Pseudomonadati</taxon>
        <taxon>Bacteroidota</taxon>
        <taxon>Flavobacteriia</taxon>
        <taxon>Flavobacteriales</taxon>
        <taxon>Flavobacteriaceae</taxon>
        <taxon>Flavobacterium</taxon>
    </lineage>
</organism>
<dbReference type="AlphaFoldDB" id="A0A1G8ZJ58"/>
<dbReference type="EMBL" id="FNEZ01000004">
    <property type="protein sequence ID" value="SDK15162.1"/>
    <property type="molecule type" value="Genomic_DNA"/>
</dbReference>
<evidence type="ECO:0000313" key="1">
    <source>
        <dbReference type="EMBL" id="SDK15162.1"/>
    </source>
</evidence>
<dbReference type="OrthoDB" id="670969at2"/>
<protein>
    <submittedName>
        <fullName evidence="1">Uncharacterized protein</fullName>
    </submittedName>
</protein>
<accession>A0A1G8ZJ58</accession>
<dbReference type="STRING" id="1128970.SAMN04487935_2625"/>
<dbReference type="InterPro" id="IPR054223">
    <property type="entry name" value="DUF6943"/>
</dbReference>
<proteinExistence type="predicted"/>
<keyword evidence="2" id="KW-1185">Reference proteome</keyword>
<name>A0A1G8ZJ58_9FLAO</name>
<dbReference type="RefSeq" id="WP_091396915.1">
    <property type="nucleotide sequence ID" value="NZ_BKAI01000019.1"/>
</dbReference>
<reference evidence="1 2" key="1">
    <citation type="submission" date="2016-10" db="EMBL/GenBank/DDBJ databases">
        <authorList>
            <person name="de Groot N.N."/>
        </authorList>
    </citation>
    <scope>NUCLEOTIDE SEQUENCE [LARGE SCALE GENOMIC DNA]</scope>
    <source>
        <strain evidence="1 2">CGMCC 1.10076</strain>
    </source>
</reference>
<dbReference type="Proteomes" id="UP000199580">
    <property type="component" value="Unassembled WGS sequence"/>
</dbReference>
<gene>
    <name evidence="1" type="ORF">SAMN04487935_2625</name>
</gene>